<proteinExistence type="predicted"/>
<dbReference type="AlphaFoldDB" id="A0A1V6MYE4"/>
<sequence length="148" mass="16107">MWLCGDFANGFPPQRIPCVNDTPTAQETSLRQMARLFTFLAGDAPLVDGPSDEAMLDLLTKAVQRRHTFLDRDTTVQFSLLQSKRGFGSVHTGTPTQQAVASEAAIVQENSTGSRFVLAFQNLPFANNASIRPVSQVFDAATAAFLFP</sequence>
<protein>
    <submittedName>
        <fullName evidence="1">Uncharacterized protein</fullName>
    </submittedName>
</protein>
<accession>A0A1V6MYE4</accession>
<gene>
    <name evidence="1" type="ORF">BM536_005420</name>
</gene>
<evidence type="ECO:0000313" key="2">
    <source>
        <dbReference type="Proteomes" id="UP000184286"/>
    </source>
</evidence>
<reference evidence="2" key="1">
    <citation type="submission" date="2016-11" db="EMBL/GenBank/DDBJ databases">
        <authorList>
            <person name="Schniete J.K."/>
            <person name="Salih T."/>
            <person name="Algora Gallardo L."/>
            <person name="Martinez Fernandez S."/>
            <person name="Herron P.R."/>
        </authorList>
    </citation>
    <scope>NUCLEOTIDE SEQUENCE [LARGE SCALE GENOMIC DNA]</scope>
    <source>
        <strain evidence="2">DSM 41896</strain>
    </source>
</reference>
<dbReference type="EMBL" id="MPOH02000005">
    <property type="protein sequence ID" value="OQD57392.1"/>
    <property type="molecule type" value="Genomic_DNA"/>
</dbReference>
<comment type="caution">
    <text evidence="1">The sequence shown here is derived from an EMBL/GenBank/DDBJ whole genome shotgun (WGS) entry which is preliminary data.</text>
</comment>
<organism evidence="1 2">
    <name type="scientific">Streptomyces phaeoluteigriseus</name>
    <dbReference type="NCBI Taxonomy" id="114686"/>
    <lineage>
        <taxon>Bacteria</taxon>
        <taxon>Bacillati</taxon>
        <taxon>Actinomycetota</taxon>
        <taxon>Actinomycetes</taxon>
        <taxon>Kitasatosporales</taxon>
        <taxon>Streptomycetaceae</taxon>
        <taxon>Streptomyces</taxon>
        <taxon>Streptomyces aurantiacus group</taxon>
    </lineage>
</organism>
<reference evidence="1 2" key="2">
    <citation type="submission" date="2017-02" db="EMBL/GenBank/DDBJ databases">
        <title>Draft genome sequence of Streptomyces phaeoluteigriseus type strain DSM41896.</title>
        <authorList>
            <person name="Salih T.S."/>
            <person name="Algora Gallardo L."/>
            <person name="Melo Santos T."/>
            <person name="Filgueira Martinez S."/>
            <person name="Herron P.R."/>
        </authorList>
    </citation>
    <scope>NUCLEOTIDE SEQUENCE [LARGE SCALE GENOMIC DNA]</scope>
    <source>
        <strain evidence="1 2">DSM 41896</strain>
    </source>
</reference>
<dbReference type="Proteomes" id="UP000184286">
    <property type="component" value="Unassembled WGS sequence"/>
</dbReference>
<name>A0A1V6MYE4_9ACTN</name>
<evidence type="ECO:0000313" key="1">
    <source>
        <dbReference type="EMBL" id="OQD57392.1"/>
    </source>
</evidence>